<evidence type="ECO:0000313" key="4">
    <source>
        <dbReference type="Proteomes" id="UP001153069"/>
    </source>
</evidence>
<evidence type="ECO:0008006" key="5">
    <source>
        <dbReference type="Google" id="ProtNLM"/>
    </source>
</evidence>
<organism evidence="3 4">
    <name type="scientific">Seminavis robusta</name>
    <dbReference type="NCBI Taxonomy" id="568900"/>
    <lineage>
        <taxon>Eukaryota</taxon>
        <taxon>Sar</taxon>
        <taxon>Stramenopiles</taxon>
        <taxon>Ochrophyta</taxon>
        <taxon>Bacillariophyta</taxon>
        <taxon>Bacillariophyceae</taxon>
        <taxon>Bacillariophycidae</taxon>
        <taxon>Naviculales</taxon>
        <taxon>Naviculaceae</taxon>
        <taxon>Seminavis</taxon>
    </lineage>
</organism>
<feature type="transmembrane region" description="Helical" evidence="2">
    <location>
        <begin position="387"/>
        <end position="407"/>
    </location>
</feature>
<evidence type="ECO:0000313" key="3">
    <source>
        <dbReference type="EMBL" id="CAB9501657.1"/>
    </source>
</evidence>
<feature type="compositionally biased region" description="Basic and acidic residues" evidence="1">
    <location>
        <begin position="560"/>
        <end position="572"/>
    </location>
</feature>
<feature type="compositionally biased region" description="Pro residues" evidence="1">
    <location>
        <begin position="309"/>
        <end position="320"/>
    </location>
</feature>
<keyword evidence="2" id="KW-1133">Transmembrane helix</keyword>
<name>A0A9N8H6K5_9STRA</name>
<accession>A0A9N8H6K5</accession>
<dbReference type="AlphaFoldDB" id="A0A9N8H6K5"/>
<feature type="compositionally biased region" description="Polar residues" evidence="1">
    <location>
        <begin position="139"/>
        <end position="161"/>
    </location>
</feature>
<feature type="region of interest" description="Disordered" evidence="1">
    <location>
        <begin position="302"/>
        <end position="324"/>
    </location>
</feature>
<dbReference type="EMBL" id="CAICTM010000113">
    <property type="protein sequence ID" value="CAB9501657.1"/>
    <property type="molecule type" value="Genomic_DNA"/>
</dbReference>
<feature type="compositionally biased region" description="Low complexity" evidence="1">
    <location>
        <begin position="162"/>
        <end position="171"/>
    </location>
</feature>
<protein>
    <recommendedName>
        <fullName evidence="5">Transmembrane protein</fullName>
    </recommendedName>
</protein>
<feature type="compositionally biased region" description="Basic and acidic residues" evidence="1">
    <location>
        <begin position="127"/>
        <end position="138"/>
    </location>
</feature>
<keyword evidence="4" id="KW-1185">Reference proteome</keyword>
<feature type="region of interest" description="Disordered" evidence="1">
    <location>
        <begin position="557"/>
        <end position="581"/>
    </location>
</feature>
<feature type="region of interest" description="Disordered" evidence="1">
    <location>
        <begin position="1"/>
        <end position="215"/>
    </location>
</feature>
<feature type="transmembrane region" description="Helical" evidence="2">
    <location>
        <begin position="414"/>
        <end position="436"/>
    </location>
</feature>
<proteinExistence type="predicted"/>
<feature type="compositionally biased region" description="Polar residues" evidence="1">
    <location>
        <begin position="172"/>
        <end position="189"/>
    </location>
</feature>
<reference evidence="3" key="1">
    <citation type="submission" date="2020-06" db="EMBL/GenBank/DDBJ databases">
        <authorList>
            <consortium name="Plant Systems Biology data submission"/>
        </authorList>
    </citation>
    <scope>NUCLEOTIDE SEQUENCE</scope>
    <source>
        <strain evidence="3">D6</strain>
    </source>
</reference>
<keyword evidence="2" id="KW-0472">Membrane</keyword>
<evidence type="ECO:0000256" key="1">
    <source>
        <dbReference type="SAM" id="MobiDB-lite"/>
    </source>
</evidence>
<keyword evidence="2" id="KW-0812">Transmembrane</keyword>
<evidence type="ECO:0000256" key="2">
    <source>
        <dbReference type="SAM" id="Phobius"/>
    </source>
</evidence>
<comment type="caution">
    <text evidence="3">The sequence shown here is derived from an EMBL/GenBank/DDBJ whole genome shotgun (WGS) entry which is preliminary data.</text>
</comment>
<feature type="compositionally biased region" description="Basic and acidic residues" evidence="1">
    <location>
        <begin position="66"/>
        <end position="79"/>
    </location>
</feature>
<feature type="compositionally biased region" description="Basic and acidic residues" evidence="1">
    <location>
        <begin position="1"/>
        <end position="10"/>
    </location>
</feature>
<feature type="compositionally biased region" description="Polar residues" evidence="1">
    <location>
        <begin position="32"/>
        <end position="42"/>
    </location>
</feature>
<dbReference type="Proteomes" id="UP001153069">
    <property type="component" value="Unassembled WGS sequence"/>
</dbReference>
<gene>
    <name evidence="3" type="ORF">SEMRO_114_G056500.1</name>
</gene>
<sequence>MNVSVEEHRFGRSGGGFFHGRDEPPNPDGSLRASSGAFTNRPFSYDVGPTSRIHRGDDPTEEDDDEKKIHSNRNNKENKGIVILKGGDKSSASTTTQPRRHEPLSDSIGHPPSRRDAGPTANLPRTRSLDPDGGRLDSDTPSVAASDQNQKYDIPQNHPQHSLSVQRSSSSTDPPATGSSQDSSSITLEQQHHHRPVPRLPFLEEDSSVHDASSYCWEPTTRESYLGTVNVPHPPALASLAESELTGSHNHLNDNSNSHSVPDENKELVQQLQKVLMESLPRTQQPQQQQPQKQPQIIPAMTNTETRPPQSPPPSPPSQPPNNVMLEFYCQTGTTALPCWFFQTSIEPLTREFPMELASYGLSTRKWRQLVRAVTRVATRHYRIGTAFLWTSYMVLVGVTVFLACCLGTNFMPAMTIGVGVVLVLFGAAFFVWGWATRGVLLQQEVVDLCQSVVPQLGSGIADIRYHGREQLEELAAAANNKRQKQQQPLVLLKQEQPELESIAQTTSTLLLPKGLWFALEIIVADTPPQNKNDVRAKEQWDDFEILVEEVARMTANDNHSNKNDSNRHDQNDSYSVEMAV</sequence>